<dbReference type="Proteomes" id="UP001152622">
    <property type="component" value="Chromosome 20"/>
</dbReference>
<dbReference type="Gene3D" id="3.40.50.300">
    <property type="entry name" value="P-loop containing nucleotide triphosphate hydrolases"/>
    <property type="match status" value="1"/>
</dbReference>
<evidence type="ECO:0000256" key="1">
    <source>
        <dbReference type="ARBA" id="ARBA00022679"/>
    </source>
</evidence>
<protein>
    <recommendedName>
        <fullName evidence="3">APS kinase domain-containing protein</fullName>
    </recommendedName>
</protein>
<feature type="coiled-coil region" evidence="2">
    <location>
        <begin position="324"/>
        <end position="404"/>
    </location>
</feature>
<reference evidence="4" key="1">
    <citation type="journal article" date="2023" name="Science">
        <title>Genome structures resolve the early diversification of teleost fishes.</title>
        <authorList>
            <person name="Parey E."/>
            <person name="Louis A."/>
            <person name="Montfort J."/>
            <person name="Bouchez O."/>
            <person name="Roques C."/>
            <person name="Iampietro C."/>
            <person name="Lluch J."/>
            <person name="Castinel A."/>
            <person name="Donnadieu C."/>
            <person name="Desvignes T."/>
            <person name="Floi Bucao C."/>
            <person name="Jouanno E."/>
            <person name="Wen M."/>
            <person name="Mejri S."/>
            <person name="Dirks R."/>
            <person name="Jansen H."/>
            <person name="Henkel C."/>
            <person name="Chen W.J."/>
            <person name="Zahm M."/>
            <person name="Cabau C."/>
            <person name="Klopp C."/>
            <person name="Thompson A.W."/>
            <person name="Robinson-Rechavi M."/>
            <person name="Braasch I."/>
            <person name="Lecointre G."/>
            <person name="Bobe J."/>
            <person name="Postlethwait J.H."/>
            <person name="Berthelot C."/>
            <person name="Roest Crollius H."/>
            <person name="Guiguen Y."/>
        </authorList>
    </citation>
    <scope>NUCLEOTIDE SEQUENCE</scope>
    <source>
        <strain evidence="4">WJC10195</strain>
    </source>
</reference>
<keyword evidence="1" id="KW-0808">Transferase</keyword>
<dbReference type="InterPro" id="IPR027417">
    <property type="entry name" value="P-loop_NTPase"/>
</dbReference>
<feature type="coiled-coil region" evidence="2">
    <location>
        <begin position="33"/>
        <end position="174"/>
    </location>
</feature>
<dbReference type="AlphaFoldDB" id="A0A9Q1ICI0"/>
<dbReference type="PANTHER" id="PTHR46670">
    <property type="entry name" value="ENDO/EXONUCLEASE/PHOSPHATASE DOMAIN-CONTAINING PROTEIN"/>
    <property type="match status" value="1"/>
</dbReference>
<feature type="domain" description="APS kinase" evidence="3">
    <location>
        <begin position="601"/>
        <end position="650"/>
    </location>
</feature>
<dbReference type="OrthoDB" id="419189at2759"/>
<keyword evidence="2" id="KW-0175">Coiled coil</keyword>
<dbReference type="EMBL" id="JAINUF010000020">
    <property type="protein sequence ID" value="KAJ8335460.1"/>
    <property type="molecule type" value="Genomic_DNA"/>
</dbReference>
<dbReference type="Pfam" id="PF01583">
    <property type="entry name" value="APS_kinase"/>
    <property type="match status" value="1"/>
</dbReference>
<evidence type="ECO:0000259" key="3">
    <source>
        <dbReference type="Pfam" id="PF01583"/>
    </source>
</evidence>
<evidence type="ECO:0000256" key="2">
    <source>
        <dbReference type="SAM" id="Coils"/>
    </source>
</evidence>
<keyword evidence="5" id="KW-1185">Reference proteome</keyword>
<feature type="coiled-coil region" evidence="2">
    <location>
        <begin position="204"/>
        <end position="267"/>
    </location>
</feature>
<dbReference type="InterPro" id="IPR059117">
    <property type="entry name" value="APS_kinase_dom"/>
</dbReference>
<proteinExistence type="predicted"/>
<name>A0A9Q1ICI0_SYNKA</name>
<gene>
    <name evidence="4" type="ORF">SKAU_G00388020</name>
</gene>
<evidence type="ECO:0000313" key="4">
    <source>
        <dbReference type="EMBL" id="KAJ8335460.1"/>
    </source>
</evidence>
<accession>A0A9Q1ICI0</accession>
<organism evidence="4 5">
    <name type="scientific">Synaphobranchus kaupii</name>
    <name type="common">Kaup's arrowtooth eel</name>
    <dbReference type="NCBI Taxonomy" id="118154"/>
    <lineage>
        <taxon>Eukaryota</taxon>
        <taxon>Metazoa</taxon>
        <taxon>Chordata</taxon>
        <taxon>Craniata</taxon>
        <taxon>Vertebrata</taxon>
        <taxon>Euteleostomi</taxon>
        <taxon>Actinopterygii</taxon>
        <taxon>Neopterygii</taxon>
        <taxon>Teleostei</taxon>
        <taxon>Anguilliformes</taxon>
        <taxon>Synaphobranchidae</taxon>
        <taxon>Synaphobranchus</taxon>
    </lineage>
</organism>
<comment type="caution">
    <text evidence="4">The sequence shown here is derived from an EMBL/GenBank/DDBJ whole genome shotgun (WGS) entry which is preliminary data.</text>
</comment>
<dbReference type="PANTHER" id="PTHR46670:SF3">
    <property type="entry name" value="ENDONUCLEASE_EXONUCLEASE_PHOSPHATASE DOMAIN-CONTAINING PROTEIN"/>
    <property type="match status" value="1"/>
</dbReference>
<sequence>MGYKIRKEILEIERLQDLGAVLKSQRETMQTSLDMQRQEMDREIRALELLREEKEEIEDLSNNLRKRIEMEREEYVAEKLSSQERWRKDMESLREEEDKLHDRLKLEWEKSEGLKTKIKKEINRVKEETEKEERNLSRVKETQMELLEKERVILQALERERSQKREAVKSAMAALESVRKSFPGDLMRRKKERMNVVNRRREQIFQFEEEKQEMLNALQREREKNQAERERLAAEKQAIIENWQNERAHLREDIQRIRQQFHTEREEINRQRGNDLESNKMMNRKLTEMIKEELESEKSNMRVAFQVNVDKMEAENAEQKESMLNETMRLSEQFQKEIDCLHEEKKRTKAHWLKKRAEVEEDVEKEREMLMEEQLGLEKQLEKLKREKDNKRIAQEELLKMKLKSPEVEDMKLEWAKVEVVRRKWWAIEKESKQSIRFRNWKNISPANITKDLLNLSPPASSSVGETVEFYNQALSSIFDLRAPSKTRMVTFARSAPWFTPELRLQKSTGRILERRLRHSGLTVHKLAFHEHQKSYSRALREAKSYYYSNLINSNPGNSKRSSNNLLLHTPRTKLVTMGDRPFKKRGGDKKNCDKAFAYSAEYLVCHGIPCYTLDRDNIRQGLNKNLGFSPEDCEENNRHIAEVAHLFAEA</sequence>
<evidence type="ECO:0000313" key="5">
    <source>
        <dbReference type="Proteomes" id="UP001152622"/>
    </source>
</evidence>